<evidence type="ECO:0000256" key="10">
    <source>
        <dbReference type="ARBA" id="ARBA00048680"/>
    </source>
</evidence>
<comment type="catalytic activity">
    <reaction evidence="13">
        <text>9-octadecanoyloxy-octadecanoate + H2O = 9-hydroxy-octadecanoate + octadecanoate + H(+)</text>
        <dbReference type="Rhea" id="RHEA:52096"/>
        <dbReference type="ChEBI" id="CHEBI:15377"/>
        <dbReference type="ChEBI" id="CHEBI:15378"/>
        <dbReference type="ChEBI" id="CHEBI:25629"/>
        <dbReference type="ChEBI" id="CHEBI:136286"/>
        <dbReference type="ChEBI" id="CHEBI:136373"/>
    </reaction>
    <physiologicalReaction direction="left-to-right" evidence="13">
        <dbReference type="Rhea" id="RHEA:52097"/>
    </physiologicalReaction>
</comment>
<evidence type="ECO:0000256" key="7">
    <source>
        <dbReference type="ARBA" id="ARBA00047368"/>
    </source>
</evidence>
<comment type="catalytic activity">
    <reaction evidence="15">
        <text>13-(9Z-hexadecenoyloxy)-octadecanoate + H2O = 13-hydroxy-octadecanoate + (9Z)-hexadecenoate + H(+)</text>
        <dbReference type="Rhea" id="RHEA:52076"/>
        <dbReference type="ChEBI" id="CHEBI:15377"/>
        <dbReference type="ChEBI" id="CHEBI:15378"/>
        <dbReference type="ChEBI" id="CHEBI:32372"/>
        <dbReference type="ChEBI" id="CHEBI:136304"/>
        <dbReference type="ChEBI" id="CHEBI:136315"/>
    </reaction>
    <physiologicalReaction direction="left-to-right" evidence="15">
        <dbReference type="Rhea" id="RHEA:52077"/>
    </physiologicalReaction>
</comment>
<accession>A0AAW1UY03</accession>
<comment type="catalytic activity">
    <reaction evidence="11">
        <text>12-(9Z-octadecenoyloxy)-octadecanoate + H2O = 12-hydroxyoctadecanoate + (9Z)-octadecenoate + H(+)</text>
        <dbReference type="Rhea" id="RHEA:52060"/>
        <dbReference type="ChEBI" id="CHEBI:15377"/>
        <dbReference type="ChEBI" id="CHEBI:15378"/>
        <dbReference type="ChEBI" id="CHEBI:30823"/>
        <dbReference type="ChEBI" id="CHEBI:84201"/>
        <dbReference type="ChEBI" id="CHEBI:136302"/>
    </reaction>
    <physiologicalReaction direction="left-to-right" evidence="11">
        <dbReference type="Rhea" id="RHEA:52061"/>
    </physiologicalReaction>
</comment>
<evidence type="ECO:0000256" key="11">
    <source>
        <dbReference type="ARBA" id="ARBA00048701"/>
    </source>
</evidence>
<dbReference type="Pfam" id="PF04750">
    <property type="entry name" value="Far-17a_AIG1"/>
    <property type="match status" value="1"/>
</dbReference>
<proteinExistence type="inferred from homology"/>
<comment type="catalytic activity">
    <reaction evidence="14">
        <text>13-(9Z-octadecenoyloxy)-octadecanoate + H2O = 13-hydroxy-octadecanoate + (9Z)-octadecenoate + H(+)</text>
        <dbReference type="Rhea" id="RHEA:52064"/>
        <dbReference type="ChEBI" id="CHEBI:15377"/>
        <dbReference type="ChEBI" id="CHEBI:15378"/>
        <dbReference type="ChEBI" id="CHEBI:30823"/>
        <dbReference type="ChEBI" id="CHEBI:136303"/>
        <dbReference type="ChEBI" id="CHEBI:136304"/>
    </reaction>
    <physiologicalReaction direction="left-to-right" evidence="14">
        <dbReference type="Rhea" id="RHEA:52065"/>
    </physiologicalReaction>
</comment>
<dbReference type="EMBL" id="JARQZJ010000095">
    <property type="protein sequence ID" value="KAK9885393.1"/>
    <property type="molecule type" value="Genomic_DNA"/>
</dbReference>
<comment type="catalytic activity">
    <reaction evidence="16">
        <text>12-(9Z-hexadecenoyloxy)-octadecanoate + H2O = 12-hydroxyoctadecanoate + (9Z)-hexadecenoate + H(+)</text>
        <dbReference type="Rhea" id="RHEA:52072"/>
        <dbReference type="ChEBI" id="CHEBI:15377"/>
        <dbReference type="ChEBI" id="CHEBI:15378"/>
        <dbReference type="ChEBI" id="CHEBI:32372"/>
        <dbReference type="ChEBI" id="CHEBI:84201"/>
        <dbReference type="ChEBI" id="CHEBI:136312"/>
    </reaction>
    <physiologicalReaction direction="left-to-right" evidence="16">
        <dbReference type="Rhea" id="RHEA:52073"/>
    </physiologicalReaction>
</comment>
<evidence type="ECO:0000256" key="4">
    <source>
        <dbReference type="ARBA" id="ARBA00022692"/>
    </source>
</evidence>
<keyword evidence="6 17" id="KW-0472">Membrane</keyword>
<feature type="transmembrane region" description="Helical" evidence="17">
    <location>
        <begin position="159"/>
        <end position="177"/>
    </location>
</feature>
<evidence type="ECO:0000256" key="8">
    <source>
        <dbReference type="ARBA" id="ARBA00047427"/>
    </source>
</evidence>
<comment type="caution">
    <text evidence="18">The sequence shown here is derived from an EMBL/GenBank/DDBJ whole genome shotgun (WGS) entry which is preliminary data.</text>
</comment>
<dbReference type="GO" id="GO:0012505">
    <property type="term" value="C:endomembrane system"/>
    <property type="evidence" value="ECO:0007669"/>
    <property type="project" value="UniProtKB-SubCell"/>
</dbReference>
<evidence type="ECO:0000256" key="15">
    <source>
        <dbReference type="ARBA" id="ARBA00049322"/>
    </source>
</evidence>
<sequence>MGSMAVLYAFLAVHFWFGCYYDWNYVKIPQEEHSMGSSFGKTEKLKFLTFWNALLQGVFFTICFLNDVIGSNEPNPKKTPFIRRIKDLLFTSLAFPLSMFVGLTFWALFTIDRELVFPKVLDKYFPVWLNHIMHTNIMIFVILEMIISYRTYPSRKTGVSILSIFMLTYLIWIHVIYHYTGIWVYPVLTVLNAPMRLVFFVVLLFLILLMYLLGEKMNKIFWSNQIKAIETNKKKKKH</sequence>
<gene>
    <name evidence="18" type="ORF">WA026_010888</name>
</gene>
<organism evidence="18 19">
    <name type="scientific">Henosepilachna vigintioctopunctata</name>
    <dbReference type="NCBI Taxonomy" id="420089"/>
    <lineage>
        <taxon>Eukaryota</taxon>
        <taxon>Metazoa</taxon>
        <taxon>Ecdysozoa</taxon>
        <taxon>Arthropoda</taxon>
        <taxon>Hexapoda</taxon>
        <taxon>Insecta</taxon>
        <taxon>Pterygota</taxon>
        <taxon>Neoptera</taxon>
        <taxon>Endopterygota</taxon>
        <taxon>Coleoptera</taxon>
        <taxon>Polyphaga</taxon>
        <taxon>Cucujiformia</taxon>
        <taxon>Coccinelloidea</taxon>
        <taxon>Coccinellidae</taxon>
        <taxon>Epilachninae</taxon>
        <taxon>Epilachnini</taxon>
        <taxon>Henosepilachna</taxon>
    </lineage>
</organism>
<dbReference type="Proteomes" id="UP001431783">
    <property type="component" value="Unassembled WGS sequence"/>
</dbReference>
<keyword evidence="4 17" id="KW-0812">Transmembrane</keyword>
<dbReference type="PANTHER" id="PTHR10989:SF16">
    <property type="entry name" value="AT02829P-RELATED"/>
    <property type="match status" value="1"/>
</dbReference>
<keyword evidence="19" id="KW-1185">Reference proteome</keyword>
<comment type="catalytic activity">
    <reaction evidence="10">
        <text>12-octadecanoyloxy-octadecanoate + H2O = 12-hydroxyoctadecanoate + octadecanoate + H(+)</text>
        <dbReference type="Rhea" id="RHEA:52080"/>
        <dbReference type="ChEBI" id="CHEBI:15377"/>
        <dbReference type="ChEBI" id="CHEBI:15378"/>
        <dbReference type="ChEBI" id="CHEBI:25629"/>
        <dbReference type="ChEBI" id="CHEBI:84201"/>
        <dbReference type="ChEBI" id="CHEBI:136330"/>
    </reaction>
    <physiologicalReaction direction="left-to-right" evidence="10">
        <dbReference type="Rhea" id="RHEA:52081"/>
    </physiologicalReaction>
</comment>
<feature type="transmembrane region" description="Helical" evidence="17">
    <location>
        <begin position="128"/>
        <end position="147"/>
    </location>
</feature>
<evidence type="ECO:0000256" key="2">
    <source>
        <dbReference type="ARBA" id="ARBA00004127"/>
    </source>
</evidence>
<evidence type="ECO:0000256" key="3">
    <source>
        <dbReference type="ARBA" id="ARBA00009300"/>
    </source>
</evidence>
<evidence type="ECO:0000256" key="1">
    <source>
        <dbReference type="ARBA" id="ARBA00000923"/>
    </source>
</evidence>
<reference evidence="18 19" key="1">
    <citation type="submission" date="2023-03" db="EMBL/GenBank/DDBJ databases">
        <title>Genome insight into feeding habits of ladybird beetles.</title>
        <authorList>
            <person name="Li H.-S."/>
            <person name="Huang Y.-H."/>
            <person name="Pang H."/>
        </authorList>
    </citation>
    <scope>NUCLEOTIDE SEQUENCE [LARGE SCALE GENOMIC DNA]</scope>
    <source>
        <strain evidence="18">SYSU_2023b</strain>
        <tissue evidence="18">Whole body</tissue>
    </source>
</reference>
<comment type="catalytic activity">
    <reaction evidence="7">
        <text>12-hexadecanoyloxy-octadecanoate + H2O = 12-hydroxyoctadecanoate + hexadecanoate + H(+)</text>
        <dbReference type="Rhea" id="RHEA:52056"/>
        <dbReference type="ChEBI" id="CHEBI:7896"/>
        <dbReference type="ChEBI" id="CHEBI:15377"/>
        <dbReference type="ChEBI" id="CHEBI:15378"/>
        <dbReference type="ChEBI" id="CHEBI:83677"/>
        <dbReference type="ChEBI" id="CHEBI:84201"/>
    </reaction>
    <physiologicalReaction direction="left-to-right" evidence="7">
        <dbReference type="Rhea" id="RHEA:52057"/>
    </physiologicalReaction>
</comment>
<dbReference type="PANTHER" id="PTHR10989">
    <property type="entry name" value="ANDROGEN-INDUCED PROTEIN 1-RELATED"/>
    <property type="match status" value="1"/>
</dbReference>
<evidence type="ECO:0000256" key="5">
    <source>
        <dbReference type="ARBA" id="ARBA00022989"/>
    </source>
</evidence>
<evidence type="ECO:0000256" key="14">
    <source>
        <dbReference type="ARBA" id="ARBA00049296"/>
    </source>
</evidence>
<dbReference type="AlphaFoldDB" id="A0AAW1UY03"/>
<dbReference type="InterPro" id="IPR006838">
    <property type="entry name" value="ADTRP_AIG1"/>
</dbReference>
<evidence type="ECO:0000313" key="19">
    <source>
        <dbReference type="Proteomes" id="UP001431783"/>
    </source>
</evidence>
<feature type="transmembrane region" description="Helical" evidence="17">
    <location>
        <begin position="48"/>
        <end position="68"/>
    </location>
</feature>
<comment type="similarity">
    <text evidence="3">Belongs to the AIG1 family.</text>
</comment>
<comment type="catalytic activity">
    <reaction evidence="1">
        <text>9-(9Z-hexadecenoyloxy)-octadecanoate + H2O = (9Z)-hexadecenoate + 9-hydroxy-octadecanoate + H(+)</text>
        <dbReference type="Rhea" id="RHEA:52068"/>
        <dbReference type="ChEBI" id="CHEBI:15377"/>
        <dbReference type="ChEBI" id="CHEBI:15378"/>
        <dbReference type="ChEBI" id="CHEBI:32372"/>
        <dbReference type="ChEBI" id="CHEBI:136286"/>
        <dbReference type="ChEBI" id="CHEBI:136309"/>
    </reaction>
    <physiologicalReaction direction="left-to-right" evidence="1">
        <dbReference type="Rhea" id="RHEA:52069"/>
    </physiologicalReaction>
</comment>
<evidence type="ECO:0000256" key="16">
    <source>
        <dbReference type="ARBA" id="ARBA00049428"/>
    </source>
</evidence>
<evidence type="ECO:0000256" key="6">
    <source>
        <dbReference type="ARBA" id="ARBA00023136"/>
    </source>
</evidence>
<dbReference type="GO" id="GO:0016020">
    <property type="term" value="C:membrane"/>
    <property type="evidence" value="ECO:0007669"/>
    <property type="project" value="InterPro"/>
</dbReference>
<evidence type="ECO:0000313" key="18">
    <source>
        <dbReference type="EMBL" id="KAK9885393.1"/>
    </source>
</evidence>
<evidence type="ECO:0000256" key="17">
    <source>
        <dbReference type="SAM" id="Phobius"/>
    </source>
</evidence>
<evidence type="ECO:0000256" key="12">
    <source>
        <dbReference type="ARBA" id="ARBA00048800"/>
    </source>
</evidence>
<feature type="transmembrane region" description="Helical" evidence="17">
    <location>
        <begin position="197"/>
        <end position="214"/>
    </location>
</feature>
<evidence type="ECO:0000256" key="9">
    <source>
        <dbReference type="ARBA" id="ARBA00047863"/>
    </source>
</evidence>
<comment type="catalytic activity">
    <reaction evidence="12">
        <text>9-(9Z-octadecenoyloxy)-octadecanoate + H2O = 9-hydroxy-octadecanoate + (9Z)-octadecenoate + H(+)</text>
        <dbReference type="Rhea" id="RHEA:52048"/>
        <dbReference type="ChEBI" id="CHEBI:15377"/>
        <dbReference type="ChEBI" id="CHEBI:15378"/>
        <dbReference type="ChEBI" id="CHEBI:30823"/>
        <dbReference type="ChEBI" id="CHEBI:136282"/>
        <dbReference type="ChEBI" id="CHEBI:136286"/>
    </reaction>
    <physiologicalReaction direction="left-to-right" evidence="12">
        <dbReference type="Rhea" id="RHEA:52049"/>
    </physiologicalReaction>
</comment>
<feature type="transmembrane region" description="Helical" evidence="17">
    <location>
        <begin position="88"/>
        <end position="108"/>
    </location>
</feature>
<feature type="transmembrane region" description="Helical" evidence="17">
    <location>
        <begin position="5"/>
        <end position="23"/>
    </location>
</feature>
<comment type="subcellular location">
    <subcellularLocation>
        <location evidence="2">Endomembrane system</location>
        <topology evidence="2">Multi-pass membrane protein</topology>
    </subcellularLocation>
</comment>
<protein>
    <submittedName>
        <fullName evidence="18">Uncharacterized protein</fullName>
    </submittedName>
</protein>
<comment type="catalytic activity">
    <reaction evidence="8">
        <text>13-octadecanoyloxy-octadecanoate + H2O = 13-hydroxy-octadecanoate + octadecanoate + H(+)</text>
        <dbReference type="Rhea" id="RHEA:52084"/>
        <dbReference type="ChEBI" id="CHEBI:15377"/>
        <dbReference type="ChEBI" id="CHEBI:15378"/>
        <dbReference type="ChEBI" id="CHEBI:25629"/>
        <dbReference type="ChEBI" id="CHEBI:136304"/>
        <dbReference type="ChEBI" id="CHEBI:136335"/>
    </reaction>
    <physiologicalReaction direction="left-to-right" evidence="8">
        <dbReference type="Rhea" id="RHEA:52085"/>
    </physiologicalReaction>
</comment>
<comment type="catalytic activity">
    <reaction evidence="9">
        <text>9-hexadecanoyloxy-octadecanoate + H2O = 9-hydroxy-octadecanoate + hexadecanoate + H(+)</text>
        <dbReference type="Rhea" id="RHEA:52052"/>
        <dbReference type="ChEBI" id="CHEBI:7896"/>
        <dbReference type="ChEBI" id="CHEBI:15377"/>
        <dbReference type="ChEBI" id="CHEBI:15378"/>
        <dbReference type="ChEBI" id="CHEBI:83670"/>
        <dbReference type="ChEBI" id="CHEBI:136286"/>
    </reaction>
    <physiologicalReaction direction="left-to-right" evidence="9">
        <dbReference type="Rhea" id="RHEA:52053"/>
    </physiologicalReaction>
</comment>
<keyword evidence="5 17" id="KW-1133">Transmembrane helix</keyword>
<evidence type="ECO:0000256" key="13">
    <source>
        <dbReference type="ARBA" id="ARBA00049221"/>
    </source>
</evidence>
<name>A0AAW1UY03_9CUCU</name>